<dbReference type="Gene3D" id="2.60.120.620">
    <property type="entry name" value="q2cbj1_9rhob like domain"/>
    <property type="match status" value="1"/>
</dbReference>
<name>A0A381VI95_9ZZZZ</name>
<protein>
    <recommendedName>
        <fullName evidence="3">Phytanoyl-CoA dioxygenase</fullName>
    </recommendedName>
</protein>
<accession>A0A381VI95</accession>
<sequence length="211" mass="23682">MNQAEKDNWEQYSLAGQKRALELGNRGPMRFEKSGLLEQDILDAYFRTGFYVFTGVISREEVAKLQEEFDQVLDNAPISDDSAMDTLGRPVKFNGYYSLSKNESSETKISPRNAVGLVSHPLMMMDSALRVYAHPQILRMVESVNGPDFIPFHEAVFHKAAGEGAPTRWHQDGRTHWTKEGKSLEEPDGSGKTHGFNLSVSWSQGTPENCL</sequence>
<organism evidence="2">
    <name type="scientific">marine metagenome</name>
    <dbReference type="NCBI Taxonomy" id="408172"/>
    <lineage>
        <taxon>unclassified sequences</taxon>
        <taxon>metagenomes</taxon>
        <taxon>ecological metagenomes</taxon>
    </lineage>
</organism>
<dbReference type="AlphaFoldDB" id="A0A381VI95"/>
<feature type="non-terminal residue" evidence="2">
    <location>
        <position position="211"/>
    </location>
</feature>
<proteinExistence type="predicted"/>
<evidence type="ECO:0000313" key="2">
    <source>
        <dbReference type="EMBL" id="SVA40075.1"/>
    </source>
</evidence>
<reference evidence="2" key="1">
    <citation type="submission" date="2018-05" db="EMBL/GenBank/DDBJ databases">
        <authorList>
            <person name="Lanie J.A."/>
            <person name="Ng W.-L."/>
            <person name="Kazmierczak K.M."/>
            <person name="Andrzejewski T.M."/>
            <person name="Davidsen T.M."/>
            <person name="Wayne K.J."/>
            <person name="Tettelin H."/>
            <person name="Glass J.I."/>
            <person name="Rusch D."/>
            <person name="Podicherti R."/>
            <person name="Tsui H.-C.T."/>
            <person name="Winkler M.E."/>
        </authorList>
    </citation>
    <scope>NUCLEOTIDE SEQUENCE</scope>
</reference>
<evidence type="ECO:0000256" key="1">
    <source>
        <dbReference type="SAM" id="MobiDB-lite"/>
    </source>
</evidence>
<dbReference type="EMBL" id="UINC01008916">
    <property type="protein sequence ID" value="SVA40075.1"/>
    <property type="molecule type" value="Genomic_DNA"/>
</dbReference>
<evidence type="ECO:0008006" key="3">
    <source>
        <dbReference type="Google" id="ProtNLM"/>
    </source>
</evidence>
<gene>
    <name evidence="2" type="ORF">METZ01_LOCUS92929</name>
</gene>
<dbReference type="InterPro" id="IPR008775">
    <property type="entry name" value="Phytyl_CoA_dOase-like"/>
</dbReference>
<feature type="compositionally biased region" description="Polar residues" evidence="1">
    <location>
        <begin position="196"/>
        <end position="211"/>
    </location>
</feature>
<feature type="region of interest" description="Disordered" evidence="1">
    <location>
        <begin position="165"/>
        <end position="211"/>
    </location>
</feature>
<dbReference type="Pfam" id="PF05721">
    <property type="entry name" value="PhyH"/>
    <property type="match status" value="1"/>
</dbReference>
<feature type="compositionally biased region" description="Basic and acidic residues" evidence="1">
    <location>
        <begin position="169"/>
        <end position="191"/>
    </location>
</feature>
<dbReference type="SUPFAM" id="SSF51197">
    <property type="entry name" value="Clavaminate synthase-like"/>
    <property type="match status" value="1"/>
</dbReference>